<evidence type="ECO:0000259" key="3">
    <source>
        <dbReference type="Pfam" id="PF05036"/>
    </source>
</evidence>
<dbReference type="InterPro" id="IPR036680">
    <property type="entry name" value="SPOR-like_sf"/>
</dbReference>
<dbReference type="Proteomes" id="UP000274139">
    <property type="component" value="Unassembled WGS sequence"/>
</dbReference>
<keyword evidence="5" id="KW-1185">Reference proteome</keyword>
<proteinExistence type="predicted"/>
<evidence type="ECO:0000256" key="2">
    <source>
        <dbReference type="SAM" id="Phobius"/>
    </source>
</evidence>
<dbReference type="Pfam" id="PF05036">
    <property type="entry name" value="SPOR"/>
    <property type="match status" value="1"/>
</dbReference>
<dbReference type="SUPFAM" id="SSF110997">
    <property type="entry name" value="Sporulation related repeat"/>
    <property type="match status" value="1"/>
</dbReference>
<dbReference type="Gene3D" id="3.30.70.1070">
    <property type="entry name" value="Sporulation related repeat"/>
    <property type="match status" value="1"/>
</dbReference>
<evidence type="ECO:0000313" key="5">
    <source>
        <dbReference type="Proteomes" id="UP000274139"/>
    </source>
</evidence>
<protein>
    <submittedName>
        <fullName evidence="4">SPOR domain-containing protein</fullName>
    </submittedName>
</protein>
<sequence>MTEQNQRQDPGSAPDEKDLNSKLKKRLAIAGGLVAVALAAIPVLDSMKKPKVEMTATTPAGSSGKIVNPSSAPALEQAAAEPAVESSAPAVEASAPQTDAGSTASPAAPTATPPQTPDISKTPAVANSKPVAVPAAHPAAAKPASKPAPATATTTAPQAATPPVAAVTSHAAPSKAAPAAQPLRSAPDNDNSVTPPPAPLVKAKPEGSSLGYKLQLGLFSSMGNAEKLVKELKAKGIEAHTETRVQLGPFKTRVEADEAMAKLRNLGYTPLLAPAAQ</sequence>
<dbReference type="AlphaFoldDB" id="A0A454JFR9"/>
<evidence type="ECO:0000313" key="4">
    <source>
        <dbReference type="EMBL" id="RMC94742.1"/>
    </source>
</evidence>
<feature type="transmembrane region" description="Helical" evidence="2">
    <location>
        <begin position="27"/>
        <end position="44"/>
    </location>
</feature>
<organism evidence="4 5">
    <name type="scientific">Aquitalea palustris</name>
    <dbReference type="NCBI Taxonomy" id="2480983"/>
    <lineage>
        <taxon>Bacteria</taxon>
        <taxon>Pseudomonadati</taxon>
        <taxon>Pseudomonadota</taxon>
        <taxon>Betaproteobacteria</taxon>
        <taxon>Neisseriales</taxon>
        <taxon>Chromobacteriaceae</taxon>
        <taxon>Aquitalea</taxon>
    </lineage>
</organism>
<dbReference type="OrthoDB" id="9181370at2"/>
<keyword evidence="2" id="KW-1133">Transmembrane helix</keyword>
<keyword evidence="2" id="KW-0812">Transmembrane</keyword>
<feature type="region of interest" description="Disordered" evidence="1">
    <location>
        <begin position="1"/>
        <end position="20"/>
    </location>
</feature>
<dbReference type="GO" id="GO:0042834">
    <property type="term" value="F:peptidoglycan binding"/>
    <property type="evidence" value="ECO:0007669"/>
    <property type="project" value="InterPro"/>
</dbReference>
<gene>
    <name evidence="4" type="ORF">EAY64_14840</name>
</gene>
<feature type="region of interest" description="Disordered" evidence="1">
    <location>
        <begin position="46"/>
        <end position="206"/>
    </location>
</feature>
<name>A0A454JFR9_9NEIS</name>
<accession>A0A454JFR9</accession>
<comment type="caution">
    <text evidence="4">The sequence shown here is derived from an EMBL/GenBank/DDBJ whole genome shotgun (WGS) entry which is preliminary data.</text>
</comment>
<keyword evidence="2" id="KW-0472">Membrane</keyword>
<dbReference type="InterPro" id="IPR007730">
    <property type="entry name" value="SPOR-like_dom"/>
</dbReference>
<reference evidence="4 5" key="1">
    <citation type="submission" date="2018-10" db="EMBL/GenBank/DDBJ databases">
        <title>Draft genome sequence of Aquitalea MWU14-2217 isolated from a wild cranberry bog in Provincetown, Massachusetts.</title>
        <authorList>
            <person name="Ebadzadsahrai G."/>
            <person name="Soby S."/>
        </authorList>
    </citation>
    <scope>NUCLEOTIDE SEQUENCE [LARGE SCALE GENOMIC DNA]</scope>
    <source>
        <strain evidence="4 5">MWU14-2217</strain>
    </source>
</reference>
<feature type="domain" description="SPOR" evidence="3">
    <location>
        <begin position="211"/>
        <end position="270"/>
    </location>
</feature>
<evidence type="ECO:0000256" key="1">
    <source>
        <dbReference type="SAM" id="MobiDB-lite"/>
    </source>
</evidence>
<dbReference type="EMBL" id="RFAR01000063">
    <property type="protein sequence ID" value="RMC94742.1"/>
    <property type="molecule type" value="Genomic_DNA"/>
</dbReference>
<dbReference type="RefSeq" id="WP_103525520.1">
    <property type="nucleotide sequence ID" value="NZ_JAIZDC010000004.1"/>
</dbReference>
<feature type="compositionally biased region" description="Low complexity" evidence="1">
    <location>
        <begin position="130"/>
        <end position="182"/>
    </location>
</feature>
<feature type="compositionally biased region" description="Low complexity" evidence="1">
    <location>
        <begin position="69"/>
        <end position="110"/>
    </location>
</feature>